<name>A0A8D8KDK5_CULPI</name>
<proteinExistence type="predicted"/>
<reference evidence="1" key="1">
    <citation type="submission" date="2021-05" db="EMBL/GenBank/DDBJ databases">
        <authorList>
            <person name="Alioto T."/>
            <person name="Alioto T."/>
            <person name="Gomez Garrido J."/>
        </authorList>
    </citation>
    <scope>NUCLEOTIDE SEQUENCE</scope>
</reference>
<dbReference type="EMBL" id="HBUE01208765">
    <property type="protein sequence ID" value="CAG6533391.1"/>
    <property type="molecule type" value="Transcribed_RNA"/>
</dbReference>
<dbReference type="AlphaFoldDB" id="A0A8D8KDK5"/>
<organism evidence="1">
    <name type="scientific">Culex pipiens</name>
    <name type="common">House mosquito</name>
    <dbReference type="NCBI Taxonomy" id="7175"/>
    <lineage>
        <taxon>Eukaryota</taxon>
        <taxon>Metazoa</taxon>
        <taxon>Ecdysozoa</taxon>
        <taxon>Arthropoda</taxon>
        <taxon>Hexapoda</taxon>
        <taxon>Insecta</taxon>
        <taxon>Pterygota</taxon>
        <taxon>Neoptera</taxon>
        <taxon>Endopterygota</taxon>
        <taxon>Diptera</taxon>
        <taxon>Nematocera</taxon>
        <taxon>Culicoidea</taxon>
        <taxon>Culicidae</taxon>
        <taxon>Culicinae</taxon>
        <taxon>Culicini</taxon>
        <taxon>Culex</taxon>
        <taxon>Culex</taxon>
    </lineage>
</organism>
<sequence>MKQKRRFSAGYIPGDFYCENFDGPSPETSPNRRGHFSFRHGNRFYFFDEKLLTIGTRAGIFKQLLIELNCQLRVVHRTFWFGNTHTLHTHAKNSEITSKKNQSD</sequence>
<dbReference type="EMBL" id="HBUE01315115">
    <property type="protein sequence ID" value="CAG6585271.1"/>
    <property type="molecule type" value="Transcribed_RNA"/>
</dbReference>
<accession>A0A8D8KDK5</accession>
<protein>
    <submittedName>
        <fullName evidence="1">(northern house mosquito) hypothetical protein</fullName>
    </submittedName>
</protein>
<evidence type="ECO:0000313" key="1">
    <source>
        <dbReference type="EMBL" id="CAG6585271.1"/>
    </source>
</evidence>